<keyword evidence="2" id="KW-1185">Reference proteome</keyword>
<accession>A0ACC1NIL7</accession>
<sequence length="281" mass="31429">MKLSWLVKIAPLATRVAAGGFHGCLERVALWQTYELEGKSNIGAGDRKIGYHCPQYDRILGCPEGGWEQCGGKGARCSFSALMKQLDPGAPDKGAWLKEISPGRIDVRGTATNCYESYKKVGDIPDFAPHRVLKYSTRKFDDYLVKLGEQTDAMYNSLTSAQKIGQKSEYQALSDNYKTILNIRRGDIGANLIPAAIAELEPEIRVVKEDLGKHPRFGHDMATVDWLETKAEAKAKGVPDYEERIDHAENTYFEGEEASGHQNIVEKYEEVERNRLQCGRK</sequence>
<name>A0ACC1NIL7_9HYPO</name>
<dbReference type="EMBL" id="JANJQO010000333">
    <property type="protein sequence ID" value="KAJ2978898.1"/>
    <property type="molecule type" value="Genomic_DNA"/>
</dbReference>
<evidence type="ECO:0000313" key="2">
    <source>
        <dbReference type="Proteomes" id="UP001143910"/>
    </source>
</evidence>
<protein>
    <submittedName>
        <fullName evidence="1">Uncharacterized protein</fullName>
    </submittedName>
</protein>
<reference evidence="1" key="1">
    <citation type="submission" date="2022-08" db="EMBL/GenBank/DDBJ databases">
        <title>Genome Sequence of Lecanicillium fungicola.</title>
        <authorList>
            <person name="Buettner E."/>
        </authorList>
    </citation>
    <scope>NUCLEOTIDE SEQUENCE</scope>
    <source>
        <strain evidence="1">Babe33</strain>
    </source>
</reference>
<dbReference type="Proteomes" id="UP001143910">
    <property type="component" value="Unassembled WGS sequence"/>
</dbReference>
<proteinExistence type="predicted"/>
<comment type="caution">
    <text evidence="1">The sequence shown here is derived from an EMBL/GenBank/DDBJ whole genome shotgun (WGS) entry which is preliminary data.</text>
</comment>
<evidence type="ECO:0000313" key="1">
    <source>
        <dbReference type="EMBL" id="KAJ2978898.1"/>
    </source>
</evidence>
<gene>
    <name evidence="1" type="ORF">NQ176_g3561</name>
</gene>
<organism evidence="1 2">
    <name type="scientific">Zarea fungicola</name>
    <dbReference type="NCBI Taxonomy" id="93591"/>
    <lineage>
        <taxon>Eukaryota</taxon>
        <taxon>Fungi</taxon>
        <taxon>Dikarya</taxon>
        <taxon>Ascomycota</taxon>
        <taxon>Pezizomycotina</taxon>
        <taxon>Sordariomycetes</taxon>
        <taxon>Hypocreomycetidae</taxon>
        <taxon>Hypocreales</taxon>
        <taxon>Cordycipitaceae</taxon>
        <taxon>Zarea</taxon>
    </lineage>
</organism>